<organism evidence="3 4">
    <name type="scientific">Mameliella alba</name>
    <dbReference type="NCBI Taxonomy" id="561184"/>
    <lineage>
        <taxon>Bacteria</taxon>
        <taxon>Pseudomonadati</taxon>
        <taxon>Pseudomonadota</taxon>
        <taxon>Alphaproteobacteria</taxon>
        <taxon>Rhodobacterales</taxon>
        <taxon>Roseobacteraceae</taxon>
        <taxon>Mameliella</taxon>
    </lineage>
</organism>
<keyword evidence="4" id="KW-1185">Reference proteome</keyword>
<dbReference type="PATRIC" id="fig|1515334.3.peg.5272"/>
<comment type="caution">
    <text evidence="3">The sequence shown here is derived from an EMBL/GenBank/DDBJ whole genome shotgun (WGS) entry which is preliminary data.</text>
</comment>
<proteinExistence type="predicted"/>
<name>A0A0B3SI44_9RHOB</name>
<evidence type="ECO:0000313" key="3">
    <source>
        <dbReference type="EMBL" id="KHQ50259.1"/>
    </source>
</evidence>
<dbReference type="RefSeq" id="WP_043146502.1">
    <property type="nucleotide sequence ID" value="NZ_JSUQ01000029.1"/>
</dbReference>
<feature type="signal peptide" evidence="2">
    <location>
        <begin position="1"/>
        <end position="22"/>
    </location>
</feature>
<feature type="chain" id="PRO_5002081645" evidence="2">
    <location>
        <begin position="23"/>
        <end position="98"/>
    </location>
</feature>
<gene>
    <name evidence="3" type="ORF">OA50_05255</name>
</gene>
<protein>
    <submittedName>
        <fullName evidence="3">Uncharacterized protein</fullName>
    </submittedName>
</protein>
<feature type="compositionally biased region" description="Gly residues" evidence="1">
    <location>
        <begin position="73"/>
        <end position="98"/>
    </location>
</feature>
<dbReference type="EMBL" id="JSUQ01000029">
    <property type="protein sequence ID" value="KHQ50259.1"/>
    <property type="molecule type" value="Genomic_DNA"/>
</dbReference>
<reference evidence="3 4" key="1">
    <citation type="submission" date="2014-10" db="EMBL/GenBank/DDBJ databases">
        <title>Genome sequence of Ponticoccus sp. strain UMTAT08 isolated from clonal culture of toxic dinoflagellate Alexandrium tamiyavanichii.</title>
        <authorList>
            <person name="Gan H.Y."/>
            <person name="Muhd D.-D."/>
            <person name="Mohd Noor M.E."/>
            <person name="Yeong Y.S."/>
            <person name="Usup G."/>
        </authorList>
    </citation>
    <scope>NUCLEOTIDE SEQUENCE [LARGE SCALE GENOMIC DNA]</scope>
    <source>
        <strain evidence="3 4">UMTAT08</strain>
    </source>
</reference>
<keyword evidence="2" id="KW-0732">Signal</keyword>
<dbReference type="AlphaFoldDB" id="A0A0B3SI44"/>
<evidence type="ECO:0000256" key="1">
    <source>
        <dbReference type="SAM" id="MobiDB-lite"/>
    </source>
</evidence>
<sequence length="98" mass="9866">MTAKTTLAAAIGIALMSAPVQAEHANPWADEDDTVLAKNHDANQARSIGTPGENEMRGMMNRWAHGKLDDPRGGGGAAGGASGRAGGDTGGGNGKGRR</sequence>
<evidence type="ECO:0000313" key="4">
    <source>
        <dbReference type="Proteomes" id="UP000030960"/>
    </source>
</evidence>
<evidence type="ECO:0000256" key="2">
    <source>
        <dbReference type="SAM" id="SignalP"/>
    </source>
</evidence>
<accession>A0A0B3SI44</accession>
<dbReference type="Proteomes" id="UP000030960">
    <property type="component" value="Unassembled WGS sequence"/>
</dbReference>
<feature type="region of interest" description="Disordered" evidence="1">
    <location>
        <begin position="64"/>
        <end position="98"/>
    </location>
</feature>
<dbReference type="OrthoDB" id="7876576at2"/>